<dbReference type="RefSeq" id="WP_147102165.1">
    <property type="nucleotide sequence ID" value="NZ_VOOS01000007.1"/>
</dbReference>
<dbReference type="EMBL" id="VOOS01000007">
    <property type="protein sequence ID" value="TXB63704.1"/>
    <property type="molecule type" value="Genomic_DNA"/>
</dbReference>
<name>A0A5C6RNZ7_9FLAO</name>
<sequence>MKKFIFKSILFVTPIIVCFIIFETLIRKIPNDYNYKNEYLTINSNKINNLFLGSSHTYYGVNPDFIKSNSFNASHISQSLDTDFKIINKFQFWDSLKTIIIPIDYFSLFISIETSKEAWRIKNYILYYDFYKSNQISNHSEVLSVNLKSNINRIYSYYLKNNSSITCNKKGFGNVKKPQLNLKETGKTAANRHTKKDLTLYFKNIKIIQDIINLANKKNIKILFYTSPSYKTYVSNLNEDQLNLTIKTAENLALKNKNCSYHNLLSDKNFIASDYRDADHLNESGAKKLSLKLDSIIQELQ</sequence>
<organism evidence="2 3">
    <name type="scientific">Vicingus serpentipes</name>
    <dbReference type="NCBI Taxonomy" id="1926625"/>
    <lineage>
        <taxon>Bacteria</taxon>
        <taxon>Pseudomonadati</taxon>
        <taxon>Bacteroidota</taxon>
        <taxon>Flavobacteriia</taxon>
        <taxon>Flavobacteriales</taxon>
        <taxon>Vicingaceae</taxon>
        <taxon>Vicingus</taxon>
    </lineage>
</organism>
<comment type="caution">
    <text evidence="2">The sequence shown here is derived from an EMBL/GenBank/DDBJ whole genome shotgun (WGS) entry which is preliminary data.</text>
</comment>
<keyword evidence="1" id="KW-1133">Transmembrane helix</keyword>
<dbReference type="OrthoDB" id="9761723at2"/>
<feature type="transmembrane region" description="Helical" evidence="1">
    <location>
        <begin position="6"/>
        <end position="26"/>
    </location>
</feature>
<dbReference type="AlphaFoldDB" id="A0A5C6RNZ7"/>
<reference evidence="2 3" key="1">
    <citation type="submission" date="2019-08" db="EMBL/GenBank/DDBJ databases">
        <title>Genome of Vicingus serpentipes NCIMB 15042.</title>
        <authorList>
            <person name="Bowman J.P."/>
        </authorList>
    </citation>
    <scope>NUCLEOTIDE SEQUENCE [LARGE SCALE GENOMIC DNA]</scope>
    <source>
        <strain evidence="2 3">NCIMB 15042</strain>
    </source>
</reference>
<gene>
    <name evidence="2" type="ORF">FRY74_12600</name>
</gene>
<keyword evidence="1" id="KW-0472">Membrane</keyword>
<accession>A0A5C6RNZ7</accession>
<protein>
    <recommendedName>
        <fullName evidence="4">DUF1574 domain-containing protein</fullName>
    </recommendedName>
</protein>
<keyword evidence="1" id="KW-0812">Transmembrane</keyword>
<evidence type="ECO:0008006" key="4">
    <source>
        <dbReference type="Google" id="ProtNLM"/>
    </source>
</evidence>
<dbReference type="Proteomes" id="UP000321721">
    <property type="component" value="Unassembled WGS sequence"/>
</dbReference>
<evidence type="ECO:0000256" key="1">
    <source>
        <dbReference type="SAM" id="Phobius"/>
    </source>
</evidence>
<keyword evidence="3" id="KW-1185">Reference proteome</keyword>
<proteinExistence type="predicted"/>
<evidence type="ECO:0000313" key="2">
    <source>
        <dbReference type="EMBL" id="TXB63704.1"/>
    </source>
</evidence>
<evidence type="ECO:0000313" key="3">
    <source>
        <dbReference type="Proteomes" id="UP000321721"/>
    </source>
</evidence>